<evidence type="ECO:0000313" key="1">
    <source>
        <dbReference type="EMBL" id="SVB67458.1"/>
    </source>
</evidence>
<evidence type="ECO:0008006" key="2">
    <source>
        <dbReference type="Google" id="ProtNLM"/>
    </source>
</evidence>
<dbReference type="InterPro" id="IPR035437">
    <property type="entry name" value="SNase_OB-fold_sf"/>
</dbReference>
<gene>
    <name evidence="1" type="ORF">METZ01_LOCUS220312</name>
</gene>
<dbReference type="AlphaFoldDB" id="A0A382FWP3"/>
<reference evidence="1" key="1">
    <citation type="submission" date="2018-05" db="EMBL/GenBank/DDBJ databases">
        <authorList>
            <person name="Lanie J.A."/>
            <person name="Ng W.-L."/>
            <person name="Kazmierczak K.M."/>
            <person name="Andrzejewski T.M."/>
            <person name="Davidsen T.M."/>
            <person name="Wayne K.J."/>
            <person name="Tettelin H."/>
            <person name="Glass J.I."/>
            <person name="Rusch D."/>
            <person name="Podicherti R."/>
            <person name="Tsui H.-C.T."/>
            <person name="Winkler M.E."/>
        </authorList>
    </citation>
    <scope>NUCLEOTIDE SEQUENCE</scope>
</reference>
<proteinExistence type="predicted"/>
<name>A0A382FWP3_9ZZZZ</name>
<accession>A0A382FWP3</accession>
<sequence>MKHYILKLLILLLAHSALAAQDIPTGWNMISLKDIKLRTIDGDTFEADLNRNGRIAGKQERVRLLYVDTPELNESHKGKDLEHGIPAQSFLENKLASG</sequence>
<protein>
    <recommendedName>
        <fullName evidence="2">TNase-like domain-containing protein</fullName>
    </recommendedName>
</protein>
<dbReference type="EMBL" id="UINC01052294">
    <property type="protein sequence ID" value="SVB67458.1"/>
    <property type="molecule type" value="Genomic_DNA"/>
</dbReference>
<dbReference type="SUPFAM" id="SSF50199">
    <property type="entry name" value="Staphylococcal nuclease"/>
    <property type="match status" value="1"/>
</dbReference>
<organism evidence="1">
    <name type="scientific">marine metagenome</name>
    <dbReference type="NCBI Taxonomy" id="408172"/>
    <lineage>
        <taxon>unclassified sequences</taxon>
        <taxon>metagenomes</taxon>
        <taxon>ecological metagenomes</taxon>
    </lineage>
</organism>
<dbReference type="Gene3D" id="2.40.50.90">
    <property type="match status" value="1"/>
</dbReference>
<feature type="non-terminal residue" evidence="1">
    <location>
        <position position="98"/>
    </location>
</feature>